<dbReference type="InterPro" id="IPR046144">
    <property type="entry name" value="DUF6146"/>
</dbReference>
<organism evidence="1 2">
    <name type="scientific">Lutibacter profundi</name>
    <dbReference type="NCBI Taxonomy" id="1622118"/>
    <lineage>
        <taxon>Bacteria</taxon>
        <taxon>Pseudomonadati</taxon>
        <taxon>Bacteroidota</taxon>
        <taxon>Flavobacteriia</taxon>
        <taxon>Flavobacteriales</taxon>
        <taxon>Flavobacteriaceae</taxon>
        <taxon>Lutibacter</taxon>
    </lineage>
</organism>
<dbReference type="KEGG" id="lut:Lupro_05975"/>
<gene>
    <name evidence="1" type="ORF">Lupro_05975</name>
</gene>
<protein>
    <recommendedName>
        <fullName evidence="3">Lipoprotein</fullName>
    </recommendedName>
</protein>
<dbReference type="RefSeq" id="WP_068207311.1">
    <property type="nucleotide sequence ID" value="NZ_CP013355.1"/>
</dbReference>
<evidence type="ECO:0000313" key="2">
    <source>
        <dbReference type="Proteomes" id="UP000059672"/>
    </source>
</evidence>
<dbReference type="Pfam" id="PF19643">
    <property type="entry name" value="DUF6146"/>
    <property type="match status" value="1"/>
</dbReference>
<evidence type="ECO:0000313" key="1">
    <source>
        <dbReference type="EMBL" id="AMC10816.1"/>
    </source>
</evidence>
<dbReference type="AlphaFoldDB" id="A0A0X8G663"/>
<dbReference type="OrthoDB" id="1119488at2"/>
<dbReference type="Proteomes" id="UP000059672">
    <property type="component" value="Chromosome"/>
</dbReference>
<accession>A0A0X8G663</accession>
<reference evidence="1 2" key="2">
    <citation type="journal article" date="2016" name="Int. J. Syst. Evol. Microbiol.">
        <title>Lutibacter profundi sp. nov., isolated from a deep-sea hydrothermal system on the Arctic Mid-Ocean Ridge and emended description of the genus Lutibacter.</title>
        <authorList>
            <person name="Le Moine Bauer S."/>
            <person name="Roalkvam I."/>
            <person name="Steen I.H."/>
            <person name="Dahle H."/>
        </authorList>
    </citation>
    <scope>NUCLEOTIDE SEQUENCE [LARGE SCALE GENOMIC DNA]</scope>
    <source>
        <strain evidence="1 2">LP1</strain>
    </source>
</reference>
<name>A0A0X8G663_9FLAO</name>
<dbReference type="PROSITE" id="PS51257">
    <property type="entry name" value="PROKAR_LIPOPROTEIN"/>
    <property type="match status" value="1"/>
</dbReference>
<dbReference type="STRING" id="1622118.Lupro_05975"/>
<keyword evidence="2" id="KW-1185">Reference proteome</keyword>
<evidence type="ECO:0008006" key="3">
    <source>
        <dbReference type="Google" id="ProtNLM"/>
    </source>
</evidence>
<reference evidence="2" key="1">
    <citation type="submission" date="2015-12" db="EMBL/GenBank/DDBJ databases">
        <title>Complete genome sequence of Lutibacter profundus strain LP1.</title>
        <authorList>
            <person name="Wissuwa J."/>
            <person name="Le Moine Bauer S."/>
            <person name="Stokke R."/>
            <person name="Dahle H."/>
            <person name="Steen I.H."/>
        </authorList>
    </citation>
    <scope>NUCLEOTIDE SEQUENCE [LARGE SCALE GENOMIC DNA]</scope>
    <source>
        <strain evidence="2">LP1</strain>
    </source>
</reference>
<sequence length="140" mass="16905">MKQPIMRTLIYFLTISLFIIGCSSTTKTTTNNAKLPDEAVRIANDSLEYEIIIIDIGFKLYLNTIAKPANYYSQKFYETKNQFYVTKWNIRARNPLRYDDSIYENIIDYDFNIDYGLDVNYKLYNYFKFVEYKYKQRFFN</sequence>
<dbReference type="EMBL" id="CP013355">
    <property type="protein sequence ID" value="AMC10816.1"/>
    <property type="molecule type" value="Genomic_DNA"/>
</dbReference>
<dbReference type="PATRIC" id="fig|1622118.3.peg.1241"/>
<proteinExistence type="predicted"/>